<organism evidence="2 3">
    <name type="scientific">Tannerella forsythia</name>
    <name type="common">Bacteroides forsythus</name>
    <dbReference type="NCBI Taxonomy" id="28112"/>
    <lineage>
        <taxon>Bacteria</taxon>
        <taxon>Pseudomonadati</taxon>
        <taxon>Bacteroidota</taxon>
        <taxon>Bacteroidia</taxon>
        <taxon>Bacteroidales</taxon>
        <taxon>Tannerellaceae</taxon>
        <taxon>Tannerella</taxon>
    </lineage>
</organism>
<protein>
    <recommendedName>
        <fullName evidence="1">N-acetyltransferase domain-containing protein</fullName>
    </recommendedName>
</protein>
<dbReference type="OrthoDB" id="9811523at2"/>
<dbReference type="SUPFAM" id="SSF55729">
    <property type="entry name" value="Acyl-CoA N-acyltransferases (Nat)"/>
    <property type="match status" value="1"/>
</dbReference>
<reference evidence="2 3" key="1">
    <citation type="submission" date="2016-09" db="EMBL/GenBank/DDBJ databases">
        <authorList>
            <person name="Capua I."/>
            <person name="De Benedictis P."/>
            <person name="Joannis T."/>
            <person name="Lombin L.H."/>
            <person name="Cattoli G."/>
        </authorList>
    </citation>
    <scope>NUCLEOTIDE SEQUENCE [LARGE SCALE GENOMIC DNA]</scope>
    <source>
        <strain evidence="2 3">UB20</strain>
    </source>
</reference>
<evidence type="ECO:0000259" key="1">
    <source>
        <dbReference type="Pfam" id="PF13302"/>
    </source>
</evidence>
<gene>
    <name evidence="2" type="ORF">TFUB20_01009</name>
</gene>
<dbReference type="InterPro" id="IPR000182">
    <property type="entry name" value="GNAT_dom"/>
</dbReference>
<accession>A0A1D3UJI6</accession>
<name>A0A1D3UJI6_TANFO</name>
<dbReference type="Gene3D" id="3.40.630.30">
    <property type="match status" value="1"/>
</dbReference>
<dbReference type="GO" id="GO:0016747">
    <property type="term" value="F:acyltransferase activity, transferring groups other than amino-acyl groups"/>
    <property type="evidence" value="ECO:0007669"/>
    <property type="project" value="InterPro"/>
</dbReference>
<dbReference type="Proteomes" id="UP000182057">
    <property type="component" value="Unassembled WGS sequence"/>
</dbReference>
<dbReference type="Pfam" id="PF13302">
    <property type="entry name" value="Acetyltransf_3"/>
    <property type="match status" value="1"/>
</dbReference>
<dbReference type="NCBIfam" id="TIGR03585">
    <property type="entry name" value="PseH"/>
    <property type="match status" value="1"/>
</dbReference>
<dbReference type="InterPro" id="IPR016181">
    <property type="entry name" value="Acyl_CoA_acyltransferase"/>
</dbReference>
<feature type="domain" description="N-acetyltransferase" evidence="1">
    <location>
        <begin position="28"/>
        <end position="141"/>
    </location>
</feature>
<dbReference type="AlphaFoldDB" id="A0A1D3UJI6"/>
<dbReference type="InterPro" id="IPR020036">
    <property type="entry name" value="PseH"/>
</dbReference>
<proteinExistence type="predicted"/>
<dbReference type="RefSeq" id="WP_052448957.1">
    <property type="nucleotide sequence ID" value="NZ_CBDEMX010000129.1"/>
</dbReference>
<sequence length="199" mass="23703">MTKKKIFEIGEFKYINFTHLSRDSSLIENVRQWRNHPDIRKYMYNDDEISEEEHQIFISSLNKRKDVTYWFVHYKENPIGVVSLVKIDESNKQAELGYYLIPRILNSGLGLTFAFHNFLFSFKCLMFNILFGATHADNRNALLLDKYLGCIMGEYLTIKKNGNSRNFLSWTLKKEDFMRDGLKKNDIRLFVRFCRESKI</sequence>
<dbReference type="EMBL" id="FMMM01000033">
    <property type="protein sequence ID" value="SCQ20315.1"/>
    <property type="molecule type" value="Genomic_DNA"/>
</dbReference>
<evidence type="ECO:0000313" key="3">
    <source>
        <dbReference type="Proteomes" id="UP000182057"/>
    </source>
</evidence>
<evidence type="ECO:0000313" key="2">
    <source>
        <dbReference type="EMBL" id="SCQ20315.1"/>
    </source>
</evidence>